<keyword evidence="2 5" id="KW-0812">Transmembrane</keyword>
<comment type="subcellular location">
    <subcellularLocation>
        <location evidence="1">Endomembrane system</location>
        <topology evidence="1">Multi-pass membrane protein</topology>
    </subcellularLocation>
</comment>
<organism evidence="6 7">
    <name type="scientific">Deefgea chitinilytica</name>
    <dbReference type="NCBI Taxonomy" id="570276"/>
    <lineage>
        <taxon>Bacteria</taxon>
        <taxon>Pseudomonadati</taxon>
        <taxon>Pseudomonadota</taxon>
        <taxon>Betaproteobacteria</taxon>
        <taxon>Neisseriales</taxon>
        <taxon>Chitinibacteraceae</taxon>
        <taxon>Deefgea</taxon>
    </lineage>
</organism>
<keyword evidence="4 5" id="KW-0472">Membrane</keyword>
<gene>
    <name evidence="6" type="ORF">GM173_07005</name>
</gene>
<reference evidence="6 7" key="1">
    <citation type="submission" date="2019-11" db="EMBL/GenBank/DDBJ databases">
        <title>Novel Deefgea species.</title>
        <authorList>
            <person name="Han J.-H."/>
        </authorList>
    </citation>
    <scope>NUCLEOTIDE SEQUENCE [LARGE SCALE GENOMIC DNA]</scope>
    <source>
        <strain evidence="6 7">LMG 24817</strain>
    </source>
</reference>
<feature type="transmembrane region" description="Helical" evidence="5">
    <location>
        <begin position="12"/>
        <end position="29"/>
    </location>
</feature>
<evidence type="ECO:0000256" key="5">
    <source>
        <dbReference type="SAM" id="Phobius"/>
    </source>
</evidence>
<dbReference type="EMBL" id="WOFE01000002">
    <property type="protein sequence ID" value="MBM5571328.1"/>
    <property type="molecule type" value="Genomic_DNA"/>
</dbReference>
<evidence type="ECO:0000256" key="1">
    <source>
        <dbReference type="ARBA" id="ARBA00004127"/>
    </source>
</evidence>
<protein>
    <submittedName>
        <fullName evidence="6">Isoprenylcysteine carboxylmethyltransferase family protein</fullName>
    </submittedName>
</protein>
<dbReference type="PANTHER" id="PTHR12714:SF24">
    <property type="entry name" value="SLR1182 PROTEIN"/>
    <property type="match status" value="1"/>
</dbReference>
<dbReference type="Gene3D" id="1.20.120.1630">
    <property type="match status" value="1"/>
</dbReference>
<evidence type="ECO:0000256" key="3">
    <source>
        <dbReference type="ARBA" id="ARBA00022989"/>
    </source>
</evidence>
<dbReference type="RefSeq" id="WP_203570650.1">
    <property type="nucleotide sequence ID" value="NZ_WOFE01000002.1"/>
</dbReference>
<feature type="transmembrane region" description="Helical" evidence="5">
    <location>
        <begin position="41"/>
        <end position="61"/>
    </location>
</feature>
<dbReference type="PANTHER" id="PTHR12714">
    <property type="entry name" value="PROTEIN-S ISOPRENYLCYSTEINE O-METHYLTRANSFERASE"/>
    <property type="match status" value="1"/>
</dbReference>
<proteinExistence type="predicted"/>
<sequence>MLRQLELKIMPMALMLICALLMAALKWVLPTLDLPLLLNDLFGSGLILLGVAIVLAGGWAFRKAQTTFNPRTPAAARELVVSGVYRYSRNPMYLGFLIILLGWADLLANLASFTVLPLFILYLNRFQIQPEERSMHALFGAQFVRYCQQVRRWI</sequence>
<comment type="caution">
    <text evidence="6">The sequence shown here is derived from an EMBL/GenBank/DDBJ whole genome shotgun (WGS) entry which is preliminary data.</text>
</comment>
<dbReference type="Pfam" id="PF04191">
    <property type="entry name" value="PEMT"/>
    <property type="match status" value="1"/>
</dbReference>
<evidence type="ECO:0000313" key="7">
    <source>
        <dbReference type="Proteomes" id="UP001195660"/>
    </source>
</evidence>
<evidence type="ECO:0000256" key="4">
    <source>
        <dbReference type="ARBA" id="ARBA00023136"/>
    </source>
</evidence>
<dbReference type="Proteomes" id="UP001195660">
    <property type="component" value="Unassembled WGS sequence"/>
</dbReference>
<feature type="transmembrane region" description="Helical" evidence="5">
    <location>
        <begin position="93"/>
        <end position="123"/>
    </location>
</feature>
<keyword evidence="3 5" id="KW-1133">Transmembrane helix</keyword>
<evidence type="ECO:0000313" key="6">
    <source>
        <dbReference type="EMBL" id="MBM5571328.1"/>
    </source>
</evidence>
<accession>A0ABS2CCZ6</accession>
<name>A0ABS2CCZ6_9NEIS</name>
<dbReference type="InterPro" id="IPR007318">
    <property type="entry name" value="Phopholipid_MeTrfase"/>
</dbReference>
<evidence type="ECO:0000256" key="2">
    <source>
        <dbReference type="ARBA" id="ARBA00022692"/>
    </source>
</evidence>
<keyword evidence="7" id="KW-1185">Reference proteome</keyword>